<reference evidence="1" key="1">
    <citation type="submission" date="2014-09" db="EMBL/GenBank/DDBJ databases">
        <authorList>
            <person name="Magalhaes I.L.F."/>
            <person name="Oliveira U."/>
            <person name="Santos F.R."/>
            <person name="Vidigal T.H.D.A."/>
            <person name="Brescovit A.D."/>
            <person name="Santos A.J."/>
        </authorList>
    </citation>
    <scope>NUCLEOTIDE SEQUENCE</scope>
    <source>
        <tissue evidence="1">Shoot tissue taken approximately 20 cm above the soil surface</tissue>
    </source>
</reference>
<reference evidence="1" key="2">
    <citation type="journal article" date="2015" name="Data Brief">
        <title>Shoot transcriptome of the giant reed, Arundo donax.</title>
        <authorList>
            <person name="Barrero R.A."/>
            <person name="Guerrero F.D."/>
            <person name="Moolhuijzen P."/>
            <person name="Goolsby J.A."/>
            <person name="Tidwell J."/>
            <person name="Bellgard S.E."/>
            <person name="Bellgard M.I."/>
        </authorList>
    </citation>
    <scope>NUCLEOTIDE SEQUENCE</scope>
    <source>
        <tissue evidence="1">Shoot tissue taken approximately 20 cm above the soil surface</tissue>
    </source>
</reference>
<sequence length="25" mass="3117">MKLCSLLVKMPWQKATRLHWRQQSF</sequence>
<organism evidence="1">
    <name type="scientific">Arundo donax</name>
    <name type="common">Giant reed</name>
    <name type="synonym">Donax arundinaceus</name>
    <dbReference type="NCBI Taxonomy" id="35708"/>
    <lineage>
        <taxon>Eukaryota</taxon>
        <taxon>Viridiplantae</taxon>
        <taxon>Streptophyta</taxon>
        <taxon>Embryophyta</taxon>
        <taxon>Tracheophyta</taxon>
        <taxon>Spermatophyta</taxon>
        <taxon>Magnoliopsida</taxon>
        <taxon>Liliopsida</taxon>
        <taxon>Poales</taxon>
        <taxon>Poaceae</taxon>
        <taxon>PACMAD clade</taxon>
        <taxon>Arundinoideae</taxon>
        <taxon>Arundineae</taxon>
        <taxon>Arundo</taxon>
    </lineage>
</organism>
<protein>
    <submittedName>
        <fullName evidence="1">Uncharacterized protein</fullName>
    </submittedName>
</protein>
<dbReference type="EMBL" id="GBRH01204789">
    <property type="protein sequence ID" value="JAD93106.1"/>
    <property type="molecule type" value="Transcribed_RNA"/>
</dbReference>
<dbReference type="AlphaFoldDB" id="A0A0A9DZC2"/>
<evidence type="ECO:0000313" key="1">
    <source>
        <dbReference type="EMBL" id="JAD93106.1"/>
    </source>
</evidence>
<proteinExistence type="predicted"/>
<accession>A0A0A9DZC2</accession>
<name>A0A0A9DZC2_ARUDO</name>